<evidence type="ECO:0000313" key="17">
    <source>
        <dbReference type="Proteomes" id="UP000512286"/>
    </source>
</evidence>
<dbReference type="GO" id="GO:0016301">
    <property type="term" value="F:kinase activity"/>
    <property type="evidence" value="ECO:0007669"/>
    <property type="project" value="UniProtKB-KW"/>
</dbReference>
<dbReference type="EMBL" id="CP059378">
    <property type="protein sequence ID" value="QLY79337.1"/>
    <property type="molecule type" value="Genomic_DNA"/>
</dbReference>
<dbReference type="Proteomes" id="UP000512286">
    <property type="component" value="Chromosome"/>
</dbReference>
<proteinExistence type="predicted"/>
<dbReference type="GO" id="GO:0015771">
    <property type="term" value="P:trehalose transport"/>
    <property type="evidence" value="ECO:0007669"/>
    <property type="project" value="TreeGrafter"/>
</dbReference>
<dbReference type="KEGG" id="cint:HZF06_20190"/>
<feature type="transmembrane region" description="Helical" evidence="12">
    <location>
        <begin position="346"/>
        <end position="365"/>
    </location>
</feature>
<protein>
    <submittedName>
        <fullName evidence="16">PTS glucose transporter subunit IIA</fullName>
    </submittedName>
</protein>
<evidence type="ECO:0000256" key="1">
    <source>
        <dbReference type="ARBA" id="ARBA00004651"/>
    </source>
</evidence>
<dbReference type="SUPFAM" id="SSF51261">
    <property type="entry name" value="Duplicated hybrid motif"/>
    <property type="match status" value="1"/>
</dbReference>
<keyword evidence="7 12" id="KW-0812">Transmembrane</keyword>
<dbReference type="Pfam" id="PF00358">
    <property type="entry name" value="PTS_EIIA_1"/>
    <property type="match status" value="1"/>
</dbReference>
<dbReference type="InterPro" id="IPR013013">
    <property type="entry name" value="PTS_EIIC_1"/>
</dbReference>
<evidence type="ECO:0000259" key="13">
    <source>
        <dbReference type="PROSITE" id="PS51093"/>
    </source>
</evidence>
<dbReference type="PROSITE" id="PS51093">
    <property type="entry name" value="PTS_EIIA_TYPE_1"/>
    <property type="match status" value="1"/>
</dbReference>
<feature type="domain" description="PTS EIIA type-1" evidence="13">
    <location>
        <begin position="478"/>
        <end position="582"/>
    </location>
</feature>
<evidence type="ECO:0000256" key="9">
    <source>
        <dbReference type="ARBA" id="ARBA00022989"/>
    </source>
</evidence>
<feature type="domain" description="PTS EIIC type-1" evidence="15">
    <location>
        <begin position="102"/>
        <end position="450"/>
    </location>
</feature>
<dbReference type="PANTHER" id="PTHR30175">
    <property type="entry name" value="PHOSPHOTRANSFERASE SYSTEM TRANSPORT PROTEIN"/>
    <property type="match status" value="1"/>
</dbReference>
<dbReference type="PROSITE" id="PS01035">
    <property type="entry name" value="PTS_EIIB_TYPE_1_CYS"/>
    <property type="match status" value="1"/>
</dbReference>
<keyword evidence="6" id="KW-0598">Phosphotransferase system</keyword>
<dbReference type="InterPro" id="IPR050558">
    <property type="entry name" value="PTS_Sugar-Specific_Components"/>
</dbReference>
<dbReference type="InterPro" id="IPR036878">
    <property type="entry name" value="Glu_permease_IIB"/>
</dbReference>
<evidence type="ECO:0000259" key="14">
    <source>
        <dbReference type="PROSITE" id="PS51098"/>
    </source>
</evidence>
<dbReference type="GO" id="GO:0008982">
    <property type="term" value="F:protein-N(PI)-phosphohistidine-sugar phosphotransferase activity"/>
    <property type="evidence" value="ECO:0007669"/>
    <property type="project" value="InterPro"/>
</dbReference>
<dbReference type="NCBIfam" id="TIGR00830">
    <property type="entry name" value="PTBA"/>
    <property type="match status" value="1"/>
</dbReference>
<gene>
    <name evidence="16" type="ORF">HZF06_20190</name>
</gene>
<dbReference type="GO" id="GO:0005886">
    <property type="term" value="C:plasma membrane"/>
    <property type="evidence" value="ECO:0007669"/>
    <property type="project" value="UniProtKB-SubCell"/>
</dbReference>
<dbReference type="GO" id="GO:0090589">
    <property type="term" value="F:protein-phosphocysteine-trehalose phosphotransferase system transporter activity"/>
    <property type="evidence" value="ECO:0007669"/>
    <property type="project" value="TreeGrafter"/>
</dbReference>
<dbReference type="CDD" id="cd00212">
    <property type="entry name" value="PTS_IIB_glc"/>
    <property type="match status" value="1"/>
</dbReference>
<dbReference type="FunFam" id="2.70.70.10:FF:000001">
    <property type="entry name" value="PTS system glucose-specific IIA component"/>
    <property type="match status" value="1"/>
</dbReference>
<keyword evidence="4 16" id="KW-0762">Sugar transport</keyword>
<dbReference type="PANTHER" id="PTHR30175:SF1">
    <property type="entry name" value="PTS SYSTEM ARBUTIN-, CELLOBIOSE-, AND SALICIN-SPECIFIC EIIBC COMPONENT-RELATED"/>
    <property type="match status" value="1"/>
</dbReference>
<feature type="transmembrane region" description="Helical" evidence="12">
    <location>
        <begin position="192"/>
        <end position="214"/>
    </location>
</feature>
<dbReference type="Gene3D" id="2.70.70.10">
    <property type="entry name" value="Glucose Permease (Domain IIA)"/>
    <property type="match status" value="1"/>
</dbReference>
<feature type="transmembrane region" description="Helical" evidence="12">
    <location>
        <begin position="417"/>
        <end position="439"/>
    </location>
</feature>
<dbReference type="InterPro" id="IPR001127">
    <property type="entry name" value="PTS_EIIA_1_perm"/>
</dbReference>
<comment type="subcellular location">
    <subcellularLocation>
        <location evidence="1">Cell membrane</location>
        <topology evidence="1">Multi-pass membrane protein</topology>
    </subcellularLocation>
</comment>
<keyword evidence="2" id="KW-0813">Transport</keyword>
<evidence type="ECO:0000256" key="11">
    <source>
        <dbReference type="PROSITE-ProRule" id="PRU00421"/>
    </source>
</evidence>
<feature type="domain" description="PTS EIIB type-1" evidence="14">
    <location>
        <begin position="5"/>
        <end position="87"/>
    </location>
</feature>
<feature type="active site" description="Phosphocysteine intermediate; for EIIB activity" evidence="11">
    <location>
        <position position="27"/>
    </location>
</feature>
<dbReference type="RefSeq" id="WP_181601506.1">
    <property type="nucleotide sequence ID" value="NZ_CP059378.1"/>
</dbReference>
<dbReference type="AlphaFoldDB" id="A0A7D6VRM2"/>
<evidence type="ECO:0000256" key="7">
    <source>
        <dbReference type="ARBA" id="ARBA00022692"/>
    </source>
</evidence>
<evidence type="ECO:0000313" key="16">
    <source>
        <dbReference type="EMBL" id="QLY79337.1"/>
    </source>
</evidence>
<keyword evidence="3" id="KW-1003">Cell membrane</keyword>
<keyword evidence="9 12" id="KW-1133">Transmembrane helix</keyword>
<evidence type="ECO:0000259" key="15">
    <source>
        <dbReference type="PROSITE" id="PS51103"/>
    </source>
</evidence>
<keyword evidence="5" id="KW-0808">Transferase</keyword>
<name>A0A7D6VRM2_9CLOT</name>
<feature type="transmembrane region" description="Helical" evidence="12">
    <location>
        <begin position="103"/>
        <end position="128"/>
    </location>
</feature>
<dbReference type="PROSITE" id="PS00371">
    <property type="entry name" value="PTS_EIIA_TYPE_1_HIS"/>
    <property type="match status" value="1"/>
</dbReference>
<organism evidence="16 17">
    <name type="scientific">Clostridium intestinale</name>
    <dbReference type="NCBI Taxonomy" id="36845"/>
    <lineage>
        <taxon>Bacteria</taxon>
        <taxon>Bacillati</taxon>
        <taxon>Bacillota</taxon>
        <taxon>Clostridia</taxon>
        <taxon>Eubacteriales</taxon>
        <taxon>Clostridiaceae</taxon>
        <taxon>Clostridium</taxon>
    </lineage>
</organism>
<evidence type="ECO:0000256" key="3">
    <source>
        <dbReference type="ARBA" id="ARBA00022475"/>
    </source>
</evidence>
<feature type="transmembrane region" description="Helical" evidence="12">
    <location>
        <begin position="276"/>
        <end position="302"/>
    </location>
</feature>
<evidence type="ECO:0000256" key="4">
    <source>
        <dbReference type="ARBA" id="ARBA00022597"/>
    </source>
</evidence>
<feature type="transmembrane region" description="Helical" evidence="12">
    <location>
        <begin position="140"/>
        <end position="161"/>
    </location>
</feature>
<dbReference type="InterPro" id="IPR011055">
    <property type="entry name" value="Dup_hybrid_motif"/>
</dbReference>
<dbReference type="InterPro" id="IPR003352">
    <property type="entry name" value="PTS_EIIC"/>
</dbReference>
<dbReference type="InterPro" id="IPR018113">
    <property type="entry name" value="PTrfase_EIIB_Cys"/>
</dbReference>
<evidence type="ECO:0000256" key="10">
    <source>
        <dbReference type="ARBA" id="ARBA00023136"/>
    </source>
</evidence>
<dbReference type="PROSITE" id="PS51098">
    <property type="entry name" value="PTS_EIIB_TYPE_1"/>
    <property type="match status" value="1"/>
</dbReference>
<keyword evidence="8" id="KW-0418">Kinase</keyword>
<sequence>MGKYDLLAKDIIKKVGGKNNILSLVHCVTRLRFNLKDESLAKDESLKETEGIITVMHSSGQYQVVIGNHVPQVFAEICKEANISSEVSSEKKKMSFREKSMDLISGIMMPAIGILCACGMLKGLNSILSYLGVYSNTDGIYTLLNAIGDSIFFFFPVVIGYNTAKKINMNPFLGLIIGASLCYPTINGVDVTLFGNVINATYTSTLLPVILIVVMAKPLESFFNKVIPDMVKTFITPLLVLLISVPIGFVVIGPLANMLSNAISDAVLSVYELNPIVAGFLVGGLWQVLIVFGIHIVLVVLCITNIMSGIPDPILAFTTFVTFSTTGMIFAMWLKTKDKSLKQVALPAWISGFFGVTEPAIYGILLPRMKHFVISCFCGAFAGAATAMLGLKYHTMAGMGLFEIPALLDPAQPGKSLVNSIIVASISFIIGFIVSLITYKDEESNQVEGNVTVTDNSKKQVITSPLNGEIKALEKLSDAAFANGALGQGIAVIPSEGKVTAPFDGTIVLLFPTKHAVGLMSDNGCEVLIHIGMDTVQLDGKYFEAHVKQGDKVKKGDLLISFDKDAILNEGYSLDTPVLITNTKDYLEIISIDHDKSSIHCGEDLIVVL</sequence>
<dbReference type="GO" id="GO:0009401">
    <property type="term" value="P:phosphoenolpyruvate-dependent sugar phosphotransferase system"/>
    <property type="evidence" value="ECO:0007669"/>
    <property type="project" value="UniProtKB-KW"/>
</dbReference>
<evidence type="ECO:0000256" key="5">
    <source>
        <dbReference type="ARBA" id="ARBA00022679"/>
    </source>
</evidence>
<keyword evidence="10 12" id="KW-0472">Membrane</keyword>
<dbReference type="NCBIfam" id="TIGR01995">
    <property type="entry name" value="PTS-II-ABC-beta"/>
    <property type="match status" value="1"/>
</dbReference>
<dbReference type="Pfam" id="PF02378">
    <property type="entry name" value="PTS_EIIC"/>
    <property type="match status" value="1"/>
</dbReference>
<dbReference type="InterPro" id="IPR011297">
    <property type="entry name" value="PTS_IIABC_b_glu"/>
</dbReference>
<feature type="transmembrane region" description="Helical" evidence="12">
    <location>
        <begin position="234"/>
        <end position="256"/>
    </location>
</feature>
<dbReference type="InterPro" id="IPR001996">
    <property type="entry name" value="PTS_IIB_1"/>
</dbReference>
<dbReference type="FunFam" id="3.30.1360.60:FF:000001">
    <property type="entry name" value="PTS system glucose-specific IIBC component PtsG"/>
    <property type="match status" value="1"/>
</dbReference>
<accession>A0A7D6VRM2</accession>
<dbReference type="SUPFAM" id="SSF55604">
    <property type="entry name" value="Glucose permease domain IIB"/>
    <property type="match status" value="1"/>
</dbReference>
<evidence type="ECO:0000256" key="8">
    <source>
        <dbReference type="ARBA" id="ARBA00022777"/>
    </source>
</evidence>
<dbReference type="PROSITE" id="PS51103">
    <property type="entry name" value="PTS_EIIC_TYPE_1"/>
    <property type="match status" value="1"/>
</dbReference>
<feature type="transmembrane region" description="Helical" evidence="12">
    <location>
        <begin position="168"/>
        <end position="186"/>
    </location>
</feature>
<evidence type="ECO:0000256" key="2">
    <source>
        <dbReference type="ARBA" id="ARBA00022448"/>
    </source>
</evidence>
<feature type="transmembrane region" description="Helical" evidence="12">
    <location>
        <begin position="372"/>
        <end position="391"/>
    </location>
</feature>
<evidence type="ECO:0000256" key="12">
    <source>
        <dbReference type="SAM" id="Phobius"/>
    </source>
</evidence>
<feature type="transmembrane region" description="Helical" evidence="12">
    <location>
        <begin position="314"/>
        <end position="334"/>
    </location>
</feature>
<dbReference type="Gene3D" id="3.30.1360.60">
    <property type="entry name" value="Glucose permease domain IIB"/>
    <property type="match status" value="1"/>
</dbReference>
<dbReference type="Pfam" id="PF00367">
    <property type="entry name" value="PTS_EIIB"/>
    <property type="match status" value="1"/>
</dbReference>
<reference evidence="16 17" key="1">
    <citation type="submission" date="2020-07" db="EMBL/GenBank/DDBJ databases">
        <title>Electron transfer.</title>
        <authorList>
            <person name="Huang L."/>
            <person name="Liu X."/>
            <person name="Zhou S."/>
        </authorList>
    </citation>
    <scope>NUCLEOTIDE SEQUENCE [LARGE SCALE GENOMIC DNA]</scope>
    <source>
        <strain evidence="16 17">Lx1</strain>
    </source>
</reference>
<evidence type="ECO:0000256" key="6">
    <source>
        <dbReference type="ARBA" id="ARBA00022683"/>
    </source>
</evidence>